<sequence length="210" mass="21633">MRTITTAAVACAALLALTGCDPEEAAKESAGETSTADSKENSKPATTPTPDASKSAAPDDEEEPTVSLGGSISQWATAMAGHGVTWEKEGAKKTISGLPPMLTWVGEHKGATFSSPSFTAEATTDTRRGILSLSCNTAGIPKGEQISLFSDCITAAGLDGVDTAKVTSWVKDKLPAMLNKDGIQVEDLDLDTASIRMDTAGNTAAISIEQ</sequence>
<gene>
    <name evidence="2" type="ORF">DVH02_11530</name>
</gene>
<evidence type="ECO:0008006" key="4">
    <source>
        <dbReference type="Google" id="ProtNLM"/>
    </source>
</evidence>
<feature type="region of interest" description="Disordered" evidence="1">
    <location>
        <begin position="20"/>
        <end position="68"/>
    </location>
</feature>
<evidence type="ECO:0000313" key="3">
    <source>
        <dbReference type="Proteomes" id="UP000253741"/>
    </source>
</evidence>
<evidence type="ECO:0000313" key="2">
    <source>
        <dbReference type="EMBL" id="RDG37947.1"/>
    </source>
</evidence>
<dbReference type="EMBL" id="QQNA01000080">
    <property type="protein sequence ID" value="RDG37947.1"/>
    <property type="molecule type" value="Genomic_DNA"/>
</dbReference>
<evidence type="ECO:0000256" key="1">
    <source>
        <dbReference type="SAM" id="MobiDB-lite"/>
    </source>
</evidence>
<name>A0A370B810_9ACTN</name>
<reference evidence="2 3" key="1">
    <citation type="submission" date="2018-07" db="EMBL/GenBank/DDBJ databases">
        <title>Streptomyces species from bats.</title>
        <authorList>
            <person name="Dunlap C."/>
        </authorList>
    </citation>
    <scope>NUCLEOTIDE SEQUENCE [LARGE SCALE GENOMIC DNA]</scope>
    <source>
        <strain evidence="2 3">AC230</strain>
    </source>
</reference>
<keyword evidence="3" id="KW-1185">Reference proteome</keyword>
<dbReference type="Proteomes" id="UP000253741">
    <property type="component" value="Unassembled WGS sequence"/>
</dbReference>
<dbReference type="RefSeq" id="WP_114623687.1">
    <property type="nucleotide sequence ID" value="NZ_QQNA01000080.1"/>
</dbReference>
<proteinExistence type="predicted"/>
<organism evidence="2 3">
    <name type="scientific">Streptomyces corynorhini</name>
    <dbReference type="NCBI Taxonomy" id="2282652"/>
    <lineage>
        <taxon>Bacteria</taxon>
        <taxon>Bacillati</taxon>
        <taxon>Actinomycetota</taxon>
        <taxon>Actinomycetes</taxon>
        <taxon>Kitasatosporales</taxon>
        <taxon>Streptomycetaceae</taxon>
        <taxon>Streptomyces</taxon>
    </lineage>
</organism>
<comment type="caution">
    <text evidence="2">The sequence shown here is derived from an EMBL/GenBank/DDBJ whole genome shotgun (WGS) entry which is preliminary data.</text>
</comment>
<feature type="compositionally biased region" description="Polar residues" evidence="1">
    <location>
        <begin position="43"/>
        <end position="52"/>
    </location>
</feature>
<protein>
    <recommendedName>
        <fullName evidence="4">Lipoprotein</fullName>
    </recommendedName>
</protein>
<dbReference type="PROSITE" id="PS51257">
    <property type="entry name" value="PROKAR_LIPOPROTEIN"/>
    <property type="match status" value="1"/>
</dbReference>
<accession>A0A370B810</accession>
<dbReference type="AlphaFoldDB" id="A0A370B810"/>
<dbReference type="OrthoDB" id="9846547at2"/>